<evidence type="ECO:0000256" key="4">
    <source>
        <dbReference type="PROSITE-ProRule" id="PRU00042"/>
    </source>
</evidence>
<dbReference type="Proteomes" id="UP000031668">
    <property type="component" value="Unassembled WGS sequence"/>
</dbReference>
<dbReference type="FunFam" id="3.30.160.60:FF:000616">
    <property type="entry name" value="PR domain zinc finger protein 13"/>
    <property type="match status" value="1"/>
</dbReference>
<accession>A0A0C2MNE3</accession>
<dbReference type="SMART" id="SM00355">
    <property type="entry name" value="ZnF_C2H2"/>
    <property type="match status" value="3"/>
</dbReference>
<evidence type="ECO:0000256" key="3">
    <source>
        <dbReference type="ARBA" id="ARBA00022833"/>
    </source>
</evidence>
<evidence type="ECO:0000313" key="8">
    <source>
        <dbReference type="Proteomes" id="UP000031668"/>
    </source>
</evidence>
<organism evidence="7 8">
    <name type="scientific">Thelohanellus kitauei</name>
    <name type="common">Myxosporean</name>
    <dbReference type="NCBI Taxonomy" id="669202"/>
    <lineage>
        <taxon>Eukaryota</taxon>
        <taxon>Metazoa</taxon>
        <taxon>Cnidaria</taxon>
        <taxon>Myxozoa</taxon>
        <taxon>Myxosporea</taxon>
        <taxon>Bivalvulida</taxon>
        <taxon>Platysporina</taxon>
        <taxon>Myxobolidae</taxon>
        <taxon>Thelohanellus</taxon>
    </lineage>
</organism>
<evidence type="ECO:0000259" key="6">
    <source>
        <dbReference type="PROSITE" id="PS50157"/>
    </source>
</evidence>
<evidence type="ECO:0000256" key="2">
    <source>
        <dbReference type="ARBA" id="ARBA00022771"/>
    </source>
</evidence>
<dbReference type="PROSITE" id="PS50157">
    <property type="entry name" value="ZINC_FINGER_C2H2_2"/>
    <property type="match status" value="3"/>
</dbReference>
<dbReference type="EMBL" id="JWZT01003673">
    <property type="protein sequence ID" value="KII65900.1"/>
    <property type="molecule type" value="Genomic_DNA"/>
</dbReference>
<dbReference type="InterPro" id="IPR013087">
    <property type="entry name" value="Znf_C2H2_type"/>
</dbReference>
<proteinExistence type="predicted"/>
<keyword evidence="1" id="KW-0479">Metal-binding</keyword>
<evidence type="ECO:0000256" key="1">
    <source>
        <dbReference type="ARBA" id="ARBA00022723"/>
    </source>
</evidence>
<dbReference type="GO" id="GO:0000978">
    <property type="term" value="F:RNA polymerase II cis-regulatory region sequence-specific DNA binding"/>
    <property type="evidence" value="ECO:0007669"/>
    <property type="project" value="TreeGrafter"/>
</dbReference>
<dbReference type="OrthoDB" id="9998363at2759"/>
<dbReference type="PROSITE" id="PS00028">
    <property type="entry name" value="ZINC_FINGER_C2H2_1"/>
    <property type="match status" value="3"/>
</dbReference>
<comment type="caution">
    <text evidence="7">The sequence shown here is derived from an EMBL/GenBank/DDBJ whole genome shotgun (WGS) entry which is preliminary data.</text>
</comment>
<reference evidence="7 8" key="1">
    <citation type="journal article" date="2014" name="Genome Biol. Evol.">
        <title>The genome of the myxosporean Thelohanellus kitauei shows adaptations to nutrient acquisition within its fish host.</title>
        <authorList>
            <person name="Yang Y."/>
            <person name="Xiong J."/>
            <person name="Zhou Z."/>
            <person name="Huo F."/>
            <person name="Miao W."/>
            <person name="Ran C."/>
            <person name="Liu Y."/>
            <person name="Zhang J."/>
            <person name="Feng J."/>
            <person name="Wang M."/>
            <person name="Wang M."/>
            <person name="Wang L."/>
            <person name="Yao B."/>
        </authorList>
    </citation>
    <scope>NUCLEOTIDE SEQUENCE [LARGE SCALE GENOMIC DNA]</scope>
    <source>
        <strain evidence="7">Wuqing</strain>
    </source>
</reference>
<dbReference type="InterPro" id="IPR036236">
    <property type="entry name" value="Znf_C2H2_sf"/>
</dbReference>
<dbReference type="PANTHER" id="PTHR23235:SF120">
    <property type="entry name" value="KRUPPEL-LIKE FACTOR 15"/>
    <property type="match status" value="1"/>
</dbReference>
<feature type="compositionally biased region" description="Polar residues" evidence="5">
    <location>
        <begin position="457"/>
        <end position="469"/>
    </location>
</feature>
<dbReference type="OMA" id="FNQSHGP"/>
<name>A0A0C2MNE3_THEKT</name>
<dbReference type="AlphaFoldDB" id="A0A0C2MNE3"/>
<feature type="domain" description="C2H2-type" evidence="6">
    <location>
        <begin position="397"/>
        <end position="424"/>
    </location>
</feature>
<dbReference type="PANTHER" id="PTHR23235">
    <property type="entry name" value="KRUEPPEL-LIKE TRANSCRIPTION FACTOR"/>
    <property type="match status" value="1"/>
</dbReference>
<dbReference type="Pfam" id="PF00096">
    <property type="entry name" value="zf-C2H2"/>
    <property type="match status" value="3"/>
</dbReference>
<keyword evidence="2 4" id="KW-0863">Zinc-finger</keyword>
<feature type="domain" description="C2H2-type" evidence="6">
    <location>
        <begin position="369"/>
        <end position="396"/>
    </location>
</feature>
<evidence type="ECO:0000313" key="7">
    <source>
        <dbReference type="EMBL" id="KII65900.1"/>
    </source>
</evidence>
<dbReference type="GO" id="GO:0008270">
    <property type="term" value="F:zinc ion binding"/>
    <property type="evidence" value="ECO:0007669"/>
    <property type="project" value="UniProtKB-KW"/>
</dbReference>
<feature type="compositionally biased region" description="Basic and acidic residues" evidence="5">
    <location>
        <begin position="442"/>
        <end position="452"/>
    </location>
</feature>
<dbReference type="GO" id="GO:0000981">
    <property type="term" value="F:DNA-binding transcription factor activity, RNA polymerase II-specific"/>
    <property type="evidence" value="ECO:0007669"/>
    <property type="project" value="TreeGrafter"/>
</dbReference>
<keyword evidence="8" id="KW-1185">Reference proteome</keyword>
<gene>
    <name evidence="7" type="ORF">RF11_03294</name>
</gene>
<dbReference type="Gene3D" id="3.30.160.60">
    <property type="entry name" value="Classic Zinc Finger"/>
    <property type="match status" value="3"/>
</dbReference>
<feature type="region of interest" description="Disordered" evidence="5">
    <location>
        <begin position="442"/>
        <end position="469"/>
    </location>
</feature>
<feature type="domain" description="C2H2-type" evidence="6">
    <location>
        <begin position="426"/>
        <end position="456"/>
    </location>
</feature>
<protein>
    <submittedName>
        <fullName evidence="7">PR domain zinc finger protein 13</fullName>
    </submittedName>
</protein>
<dbReference type="SUPFAM" id="SSF57667">
    <property type="entry name" value="beta-beta-alpha zinc fingers"/>
    <property type="match status" value="2"/>
</dbReference>
<keyword evidence="3" id="KW-0862">Zinc</keyword>
<evidence type="ECO:0000256" key="5">
    <source>
        <dbReference type="SAM" id="MobiDB-lite"/>
    </source>
</evidence>
<sequence>MKPSKNGENISFNGLQDSTNLFTIPNNRLYPQDTSFKLMNDTTLTLSSQPLFSDPIDNISSGFASMYSNDCMNSTQNTSFSYASQNTLSPSNLMSNNLNNSKIYSPKLLETPKHVFETNTESQQRASRNQSPIVWDLDPNFNININELEITTRIEPTNDMFNFDPVFALPNGQNAFDQQLQPNLLQTNGQNLRQNLDFVGAGYSPRSLNSLSPKMTQNGLSNINNAPRFSNANISPPITQITDESISNSAMNFNQLGSGAFMYQSINIPNFTNPQPQNNVIVRALQNGQMHLVSIDQNVLQQMVSNQRRDVPVQNVGITNNLMPNNLINTVPATARDPNQNSIVQKNLETLDLMENPANWRRLPNNGGYQCNICNKCYTRKYGLKIHLRIHSGFKPLECKVCRKKFGDPSNMAKHIRLHSTEGSPYKCNLCNKQLVRRRDLERHMRSRHPDTPSRPNPDNQQRNNSAKL</sequence>